<comment type="similarity">
    <text evidence="2">Belongs to the NTE family.</text>
</comment>
<dbReference type="InterPro" id="IPR002641">
    <property type="entry name" value="PNPLA_dom"/>
</dbReference>
<evidence type="ECO:0000256" key="1">
    <source>
        <dbReference type="ARBA" id="ARBA00004370"/>
    </source>
</evidence>
<dbReference type="Gene3D" id="2.40.160.50">
    <property type="entry name" value="membrane protein fhac: a member of the omp85/tpsb transporter family"/>
    <property type="match status" value="1"/>
</dbReference>
<dbReference type="InterPro" id="IPR000184">
    <property type="entry name" value="Bac_surfAg_D15"/>
</dbReference>
<evidence type="ECO:0000256" key="7">
    <source>
        <dbReference type="PROSITE-ProRule" id="PRU01161"/>
    </source>
</evidence>
<dbReference type="CDD" id="cd07205">
    <property type="entry name" value="Pat_PNPLA6_PNPLA7_NTE1_like"/>
    <property type="match status" value="1"/>
</dbReference>
<dbReference type="Proteomes" id="UP001597033">
    <property type="component" value="Unassembled WGS sequence"/>
</dbReference>
<evidence type="ECO:0000256" key="5">
    <source>
        <dbReference type="ARBA" id="ARBA00023098"/>
    </source>
</evidence>
<feature type="short sequence motif" description="GXGXXG" evidence="7">
    <location>
        <begin position="68"/>
        <end position="73"/>
    </location>
</feature>
<evidence type="ECO:0000256" key="8">
    <source>
        <dbReference type="SAM" id="MobiDB-lite"/>
    </source>
</evidence>
<dbReference type="Pfam" id="PF01103">
    <property type="entry name" value="Omp85"/>
    <property type="match status" value="1"/>
</dbReference>
<keyword evidence="11" id="KW-1185">Reference proteome</keyword>
<dbReference type="PROSITE" id="PS01237">
    <property type="entry name" value="UPF0028"/>
    <property type="match status" value="1"/>
</dbReference>
<reference evidence="11" key="1">
    <citation type="journal article" date="2019" name="Int. J. Syst. Evol. Microbiol.">
        <title>The Global Catalogue of Microorganisms (GCM) 10K type strain sequencing project: providing services to taxonomists for standard genome sequencing and annotation.</title>
        <authorList>
            <consortium name="The Broad Institute Genomics Platform"/>
            <consortium name="The Broad Institute Genome Sequencing Center for Infectious Disease"/>
            <person name="Wu L."/>
            <person name="Ma J."/>
        </authorList>
    </citation>
    <scope>NUCLEOTIDE SEQUENCE [LARGE SCALE GENOMIC DNA]</scope>
    <source>
        <strain evidence="11">CCUG 55854</strain>
    </source>
</reference>
<feature type="short sequence motif" description="DGA/G" evidence="7">
    <location>
        <begin position="243"/>
        <end position="245"/>
    </location>
</feature>
<dbReference type="PROSITE" id="PS51635">
    <property type="entry name" value="PNPLA"/>
    <property type="match status" value="1"/>
</dbReference>
<proteinExistence type="inferred from homology"/>
<dbReference type="SUPFAM" id="SSF52151">
    <property type="entry name" value="FabD/lysophospholipase-like"/>
    <property type="match status" value="1"/>
</dbReference>
<comment type="subcellular location">
    <subcellularLocation>
        <location evidence="1">Membrane</location>
    </subcellularLocation>
</comment>
<keyword evidence="3 7" id="KW-0378">Hydrolase</keyword>
<evidence type="ECO:0000313" key="11">
    <source>
        <dbReference type="Proteomes" id="UP001597033"/>
    </source>
</evidence>
<dbReference type="Gene3D" id="3.40.1090.10">
    <property type="entry name" value="Cytosolic phospholipase A2 catalytic domain"/>
    <property type="match status" value="2"/>
</dbReference>
<dbReference type="PANTHER" id="PTHR14226">
    <property type="entry name" value="NEUROPATHY TARGET ESTERASE/SWISS CHEESE D.MELANOGASTER"/>
    <property type="match status" value="1"/>
</dbReference>
<evidence type="ECO:0000256" key="3">
    <source>
        <dbReference type="ARBA" id="ARBA00022801"/>
    </source>
</evidence>
<feature type="domain" description="PNPLA" evidence="9">
    <location>
        <begin position="64"/>
        <end position="256"/>
    </location>
</feature>
<keyword evidence="5 7" id="KW-0443">Lipid metabolism</keyword>
<name>A0ABW3LW65_9GAMM</name>
<evidence type="ECO:0000259" key="9">
    <source>
        <dbReference type="PROSITE" id="PS51635"/>
    </source>
</evidence>
<evidence type="ECO:0000256" key="2">
    <source>
        <dbReference type="ARBA" id="ARBA00006636"/>
    </source>
</evidence>
<dbReference type="InterPro" id="IPR001423">
    <property type="entry name" value="LysoPLipase_patatin_CS"/>
</dbReference>
<dbReference type="PANTHER" id="PTHR14226:SF29">
    <property type="entry name" value="NEUROPATHY TARGET ESTERASE SWS"/>
    <property type="match status" value="1"/>
</dbReference>
<feature type="active site" description="Proton acceptor" evidence="7">
    <location>
        <position position="243"/>
    </location>
</feature>
<comment type="caution">
    <text evidence="10">The sequence shown here is derived from an EMBL/GenBank/DDBJ whole genome shotgun (WGS) entry which is preliminary data.</text>
</comment>
<organism evidence="10 11">
    <name type="scientific">Pseudoxanthomonas kaohsiungensis</name>
    <dbReference type="NCBI Taxonomy" id="283923"/>
    <lineage>
        <taxon>Bacteria</taxon>
        <taxon>Pseudomonadati</taxon>
        <taxon>Pseudomonadota</taxon>
        <taxon>Gammaproteobacteria</taxon>
        <taxon>Lysobacterales</taxon>
        <taxon>Lysobacteraceae</taxon>
        <taxon>Pseudoxanthomonas</taxon>
    </lineage>
</organism>
<dbReference type="EMBL" id="JBHTKN010000006">
    <property type="protein sequence ID" value="MFD1042691.1"/>
    <property type="molecule type" value="Genomic_DNA"/>
</dbReference>
<dbReference type="InterPro" id="IPR016035">
    <property type="entry name" value="Acyl_Trfase/lysoPLipase"/>
</dbReference>
<accession>A0ABW3LW65</accession>
<feature type="region of interest" description="Disordered" evidence="8">
    <location>
        <begin position="28"/>
        <end position="62"/>
    </location>
</feature>
<dbReference type="InterPro" id="IPR050301">
    <property type="entry name" value="NTE"/>
</dbReference>
<gene>
    <name evidence="10" type="ORF">ACFQ2N_10065</name>
</gene>
<feature type="active site" description="Nucleophile" evidence="7">
    <location>
        <position position="97"/>
    </location>
</feature>
<evidence type="ECO:0000256" key="4">
    <source>
        <dbReference type="ARBA" id="ARBA00022963"/>
    </source>
</evidence>
<dbReference type="RefSeq" id="WP_162378480.1">
    <property type="nucleotide sequence ID" value="NZ_JBHTKN010000006.1"/>
</dbReference>
<keyword evidence="4 7" id="KW-0442">Lipid degradation</keyword>
<protein>
    <submittedName>
        <fullName evidence="10">Patatin-like phospholipase family protein</fullName>
    </submittedName>
</protein>
<dbReference type="Pfam" id="PF01734">
    <property type="entry name" value="Patatin"/>
    <property type="match status" value="1"/>
</dbReference>
<sequence>MLLLALLAPPALAQAPASRAEAALERIEQAQQSPAPVPTAPAISSNGHSCPQRDGDTSRPRIGLALGGGGARGVAHIGVLRKLEELGIPVDCIAGTSMGSLVGGMYAAGGSIDQLEKIVTETDWKRLFDDSIERRDRSFRRKQDDRDGVATIGIGLGRGKLEVSPGVMQGERVLSMFQQETMAVATVRDFDELPIPFRAIATDLNTGEAVELGSGSLPEAMRASMSLPGIFQPVEIDGRVLIDGGIADQVPIDTVRRMGADVVIAVDVGTPLMALGSNASVLQVVSQLTGMLTVGNTRRATEKLGPGDVLIVPPLGNEVATGDFDKAVDALRIGDEAAQAANGKLAAMPRWRAGAPARPAPVDKPVIEFVRLENESPYADEVITGMLEVPLGQPLDPQRMEASILRVYSEDTFASVSYQVVEEEGRTGVVVQAREKPQGPNYLQAGLRLQTDFNGNYESSLQLALLRAPVTPYGAEARILLGLGSEPGLQGEYYHPFDPMWRWYFYGRAGIQGSDMPLFNLRGDRVATYEGSVAGMALSLGRTFGRYGAAELGLERSDGTAEVLVGDPDLPDLDLGAGTWFTWAQVDRLDSLYFPREGYSARVMYRATTGWLGGDADFEEVGLDVLGAIPFGRHAVQAALAYHATIDGVLPLSERHRMGGRGRLVGYHYNELTGQNYALVMLGYSYQLASIFSRSAVVGTTLEYGNAWERRWQMDWSDGVFNGSVYVGFDSWIGPMQFGYGLREGGDGVLFLEIGRPF</sequence>
<feature type="short sequence motif" description="GXSXG" evidence="7">
    <location>
        <begin position="95"/>
        <end position="99"/>
    </location>
</feature>
<evidence type="ECO:0000313" key="10">
    <source>
        <dbReference type="EMBL" id="MFD1042691.1"/>
    </source>
</evidence>
<keyword evidence="6" id="KW-0472">Membrane</keyword>
<evidence type="ECO:0000256" key="6">
    <source>
        <dbReference type="ARBA" id="ARBA00023136"/>
    </source>
</evidence>